<dbReference type="Proteomes" id="UP000003922">
    <property type="component" value="Unassembled WGS sequence"/>
</dbReference>
<dbReference type="SMART" id="SM00028">
    <property type="entry name" value="TPR"/>
    <property type="match status" value="7"/>
</dbReference>
<dbReference type="Gene3D" id="1.25.40.10">
    <property type="entry name" value="Tetratricopeptide repeat domain"/>
    <property type="match status" value="3"/>
</dbReference>
<evidence type="ECO:0000256" key="2">
    <source>
        <dbReference type="ARBA" id="ARBA00022803"/>
    </source>
</evidence>
<reference evidence="5" key="2">
    <citation type="submission" date="2005-06" db="EMBL/GenBank/DDBJ databases">
        <title>Sequencing of the draft genome and assembly of Crocosphaera watsonii WH 8501.</title>
        <authorList>
            <consortium name="US DOE Joint Genome Institute (JGI-PGF)"/>
            <person name="Copeland A."/>
            <person name="Lucas S."/>
            <person name="Lapidus A."/>
            <person name="Barry K."/>
            <person name="Detter C."/>
            <person name="Glavina T."/>
            <person name="Hammon N."/>
            <person name="Israni S."/>
            <person name="Pitluck S."/>
            <person name="Richardson P."/>
        </authorList>
    </citation>
    <scope>NUCLEOTIDE SEQUENCE [LARGE SCALE GENOMIC DNA]</scope>
    <source>
        <strain evidence="5">WH 8501</strain>
    </source>
</reference>
<evidence type="ECO:0000313" key="5">
    <source>
        <dbReference type="EMBL" id="EAM51754.1"/>
    </source>
</evidence>
<dbReference type="GO" id="GO:0046813">
    <property type="term" value="P:receptor-mediated virion attachment to host cell"/>
    <property type="evidence" value="ECO:0007669"/>
    <property type="project" value="TreeGrafter"/>
</dbReference>
<dbReference type="GO" id="GO:0009279">
    <property type="term" value="C:cell outer membrane"/>
    <property type="evidence" value="ECO:0007669"/>
    <property type="project" value="TreeGrafter"/>
</dbReference>
<feature type="signal peptide" evidence="4">
    <location>
        <begin position="1"/>
        <end position="30"/>
    </location>
</feature>
<dbReference type="Pfam" id="PF13181">
    <property type="entry name" value="TPR_8"/>
    <property type="match status" value="1"/>
</dbReference>
<reference evidence="5" key="3">
    <citation type="submission" date="2016-12" db="EMBL/GenBank/DDBJ databases">
        <title>Annotation of the draft genome assembly of Crocosphaera watsonii WH 8501.</title>
        <authorList>
            <consortium name="US DOE Joint Genome Institute (JGI-ORNL)"/>
            <person name="Larimer F."/>
            <person name="Land M."/>
        </authorList>
    </citation>
    <scope>NUCLEOTIDE SEQUENCE</scope>
    <source>
        <strain evidence="5">WH 8501</strain>
    </source>
</reference>
<sequence length="306" mass="35358">MNNLVKNFFKFSILIAAMLFCLGFSSPSVGKSTISPNFSQGIDYLRQEKYQEAIVQFTQVINDKSQWMAFAYSNRCLAHLQLNNNQAAKRDCEKALEMNSDNMEAYLNKGLADYRMENYHQSLAAYQEVIKRQKGDYRAYYNQGLVHFQLGNYQQALNSYDQALEIDQDYSLEHKTLIYHDRALAHLKLEDFSRAIANLTHLLILNPKNEQAYYQRGYAYQKSGDHKAAFQDFTEVITLNPQSTNAYINRGISAAILGFQDFAWQNFKIALAQFEEQNNQIGYKQTLKLMLKFKQVTSNSYQPPIG</sequence>
<keyword evidence="2 3" id="KW-0802">TPR repeat</keyword>
<evidence type="ECO:0000313" key="6">
    <source>
        <dbReference type="Proteomes" id="UP000003922"/>
    </source>
</evidence>
<dbReference type="PROSITE" id="PS50005">
    <property type="entry name" value="TPR"/>
    <property type="match status" value="3"/>
</dbReference>
<feature type="repeat" description="TPR" evidence="3">
    <location>
        <begin position="137"/>
        <end position="170"/>
    </location>
</feature>
<feature type="chain" id="PRO_5004235341" evidence="4">
    <location>
        <begin position="31"/>
        <end position="306"/>
    </location>
</feature>
<keyword evidence="6" id="KW-1185">Reference proteome</keyword>
<evidence type="ECO:0000256" key="1">
    <source>
        <dbReference type="ARBA" id="ARBA00022737"/>
    </source>
</evidence>
<dbReference type="PROSITE" id="PS50293">
    <property type="entry name" value="TPR_REGION"/>
    <property type="match status" value="2"/>
</dbReference>
<comment type="caution">
    <text evidence="5">The sequence shown here is derived from an EMBL/GenBank/DDBJ whole genome shotgun (WGS) entry which is preliminary data.</text>
</comment>
<proteinExistence type="predicted"/>
<evidence type="ECO:0000256" key="4">
    <source>
        <dbReference type="SAM" id="SignalP"/>
    </source>
</evidence>
<organism evidence="5 6">
    <name type="scientific">Crocosphaera watsonii WH 8501</name>
    <dbReference type="NCBI Taxonomy" id="165597"/>
    <lineage>
        <taxon>Bacteria</taxon>
        <taxon>Bacillati</taxon>
        <taxon>Cyanobacteriota</taxon>
        <taxon>Cyanophyceae</taxon>
        <taxon>Oscillatoriophycideae</taxon>
        <taxon>Chroococcales</taxon>
        <taxon>Aphanothecaceae</taxon>
        <taxon>Crocosphaera</taxon>
    </lineage>
</organism>
<dbReference type="InterPro" id="IPR011990">
    <property type="entry name" value="TPR-like_helical_dom_sf"/>
</dbReference>
<dbReference type="SUPFAM" id="SSF81901">
    <property type="entry name" value="HCP-like"/>
    <property type="match status" value="1"/>
</dbReference>
<dbReference type="RefSeq" id="WP_007304393.1">
    <property type="nucleotide sequence ID" value="NZ_AADV02000003.1"/>
</dbReference>
<feature type="repeat" description="TPR" evidence="3">
    <location>
        <begin position="210"/>
        <end position="243"/>
    </location>
</feature>
<keyword evidence="1" id="KW-0677">Repeat</keyword>
<dbReference type="PANTHER" id="PTHR44858:SF1">
    <property type="entry name" value="UDP-N-ACETYLGLUCOSAMINE--PEPTIDE N-ACETYLGLUCOSAMINYLTRANSFERASE SPINDLY-RELATED"/>
    <property type="match status" value="1"/>
</dbReference>
<feature type="repeat" description="TPR" evidence="3">
    <location>
        <begin position="176"/>
        <end position="209"/>
    </location>
</feature>
<dbReference type="InterPro" id="IPR019734">
    <property type="entry name" value="TPR_rpt"/>
</dbReference>
<name>Q4C764_CROWT</name>
<keyword evidence="4" id="KW-0732">Signal</keyword>
<dbReference type="PANTHER" id="PTHR44858">
    <property type="entry name" value="TETRATRICOPEPTIDE REPEAT PROTEIN 6"/>
    <property type="match status" value="1"/>
</dbReference>
<reference evidence="5" key="1">
    <citation type="submission" date="2004-02" db="EMBL/GenBank/DDBJ databases">
        <authorList>
            <consortium name="DOE Joint Genome Institute"/>
        </authorList>
    </citation>
    <scope>NUCLEOTIDE SEQUENCE [LARGE SCALE GENOMIC DNA]</scope>
    <source>
        <strain evidence="5">WH 8501</strain>
    </source>
</reference>
<accession>Q4C764</accession>
<dbReference type="AlphaFoldDB" id="Q4C764"/>
<dbReference type="Pfam" id="PF13432">
    <property type="entry name" value="TPR_16"/>
    <property type="match status" value="1"/>
</dbReference>
<gene>
    <name evidence="5" type="ORF">CwatDRAFT_4895</name>
</gene>
<dbReference type="EMBL" id="AADV02000003">
    <property type="protein sequence ID" value="EAM51754.1"/>
    <property type="molecule type" value="Genomic_DNA"/>
</dbReference>
<dbReference type="InterPro" id="IPR050498">
    <property type="entry name" value="Ycf3"/>
</dbReference>
<dbReference type="KEGG" id="cwa:CwatDRAFT_4895"/>
<dbReference type="Pfam" id="PF00515">
    <property type="entry name" value="TPR_1"/>
    <property type="match status" value="1"/>
</dbReference>
<dbReference type="OrthoDB" id="5508521at2"/>
<protein>
    <submittedName>
        <fullName evidence="5">TPR repeat:TPR repeat</fullName>
    </submittedName>
</protein>
<evidence type="ECO:0000256" key="3">
    <source>
        <dbReference type="PROSITE-ProRule" id="PRU00339"/>
    </source>
</evidence>